<dbReference type="RefSeq" id="WP_113879459.1">
    <property type="nucleotide sequence ID" value="NZ_QNSA01000003.1"/>
</dbReference>
<dbReference type="NCBIfam" id="TIGR00254">
    <property type="entry name" value="GGDEF"/>
    <property type="match status" value="1"/>
</dbReference>
<dbReference type="SMART" id="SM00091">
    <property type="entry name" value="PAS"/>
    <property type="match status" value="1"/>
</dbReference>
<dbReference type="InterPro" id="IPR000160">
    <property type="entry name" value="GGDEF_dom"/>
</dbReference>
<evidence type="ECO:0000256" key="2">
    <source>
        <dbReference type="SAM" id="Phobius"/>
    </source>
</evidence>
<evidence type="ECO:0000259" key="4">
    <source>
        <dbReference type="PROSITE" id="PS50113"/>
    </source>
</evidence>
<evidence type="ECO:0000259" key="5">
    <source>
        <dbReference type="PROSITE" id="PS50887"/>
    </source>
</evidence>
<dbReference type="EMBL" id="QNSA01000003">
    <property type="protein sequence ID" value="RBP75706.1"/>
    <property type="molecule type" value="Genomic_DNA"/>
</dbReference>
<sequence>MESERPDYPGLTRLKGSYSPLRRALWATLVYLMAGLIWITFSDRIAELWFPDPRMLSLVQTWKGFLFVVVTGLVLFTVILRQLHKDRLLLSLQADQRRALRRRERQLTVLMDNLPGMAYRCLPDEDWTMLFVSAGCADLTGYQPNELIRNRTTSYAALMDEEDAGQVAQEVEAAVRKDESFSVEYAITRKDGRKIWVWERGCGVLDDDGTMVLEGIILDISDRKQLENELEALATRDSLTGVLNRRECSRVLIEELERARRYNRPLALLWIDFDHFKEINDTWGHAAGDSVLCSISSLLEDSVRSVDTLGRFGGEEFVLILPEMDVAEAEETAERLRQRVCNQPVALESGHNIRLTISIGVAVFPDHGDTLDALCAAADKAMYRAKKQGRNCIAMAQAVQPVHNGFR</sequence>
<dbReference type="PROSITE" id="PS50887">
    <property type="entry name" value="GGDEF"/>
    <property type="match status" value="1"/>
</dbReference>
<dbReference type="SUPFAM" id="SSF55785">
    <property type="entry name" value="PYP-like sensor domain (PAS domain)"/>
    <property type="match status" value="1"/>
</dbReference>
<dbReference type="NCBIfam" id="TIGR00229">
    <property type="entry name" value="sensory_box"/>
    <property type="match status" value="1"/>
</dbReference>
<feature type="domain" description="PAS" evidence="3">
    <location>
        <begin position="124"/>
        <end position="178"/>
    </location>
</feature>
<keyword evidence="9" id="KW-1185">Reference proteome</keyword>
<dbReference type="Proteomes" id="UP000253065">
    <property type="component" value="Unassembled WGS sequence"/>
</dbReference>
<gene>
    <name evidence="7" type="ORF">DET51_103308</name>
    <name evidence="6" type="ORF">DET64_103308</name>
</gene>
<dbReference type="Gene3D" id="3.30.70.270">
    <property type="match status" value="1"/>
</dbReference>
<dbReference type="Proteomes" id="UP000252795">
    <property type="component" value="Unassembled WGS sequence"/>
</dbReference>
<feature type="domain" description="GGDEF" evidence="5">
    <location>
        <begin position="264"/>
        <end position="398"/>
    </location>
</feature>
<name>A0A368V8B3_MARNT</name>
<dbReference type="PROSITE" id="PS50113">
    <property type="entry name" value="PAC"/>
    <property type="match status" value="1"/>
</dbReference>
<organism evidence="7 8">
    <name type="scientific">Marinobacter nauticus</name>
    <name type="common">Marinobacter hydrocarbonoclasticus</name>
    <name type="synonym">Marinobacter aquaeolei</name>
    <dbReference type="NCBI Taxonomy" id="2743"/>
    <lineage>
        <taxon>Bacteria</taxon>
        <taxon>Pseudomonadati</taxon>
        <taxon>Pseudomonadota</taxon>
        <taxon>Gammaproteobacteria</taxon>
        <taxon>Pseudomonadales</taxon>
        <taxon>Marinobacteraceae</taxon>
        <taxon>Marinobacter</taxon>
    </lineage>
</organism>
<dbReference type="InterPro" id="IPR000014">
    <property type="entry name" value="PAS"/>
</dbReference>
<dbReference type="PANTHER" id="PTHR46663">
    <property type="entry name" value="DIGUANYLATE CYCLASE DGCT-RELATED"/>
    <property type="match status" value="1"/>
</dbReference>
<dbReference type="CDD" id="cd01949">
    <property type="entry name" value="GGDEF"/>
    <property type="match status" value="1"/>
</dbReference>
<comment type="cofactor">
    <cofactor evidence="1">
        <name>Mg(2+)</name>
        <dbReference type="ChEBI" id="CHEBI:18420"/>
    </cofactor>
</comment>
<feature type="domain" description="PAC" evidence="4">
    <location>
        <begin position="181"/>
        <end position="232"/>
    </location>
</feature>
<evidence type="ECO:0000313" key="6">
    <source>
        <dbReference type="EMBL" id="RBP75706.1"/>
    </source>
</evidence>
<dbReference type="InterPro" id="IPR029787">
    <property type="entry name" value="Nucleotide_cyclase"/>
</dbReference>
<keyword evidence="2" id="KW-0812">Transmembrane</keyword>
<reference evidence="7 8" key="1">
    <citation type="submission" date="2018-07" db="EMBL/GenBank/DDBJ databases">
        <title>Freshwater and sediment microbial communities from various areas in North America, analyzing microbe dynamics in response to fracking.</title>
        <authorList>
            <person name="Lamendella R."/>
        </authorList>
    </citation>
    <scope>NUCLEOTIDE SEQUENCE [LARGE SCALE GENOMIC DNA]</scope>
    <source>
        <strain evidence="7 8">114E</strain>
        <strain evidence="6 9">114E_o</strain>
    </source>
</reference>
<dbReference type="Pfam" id="PF08447">
    <property type="entry name" value="PAS_3"/>
    <property type="match status" value="1"/>
</dbReference>
<evidence type="ECO:0000313" key="8">
    <source>
        <dbReference type="Proteomes" id="UP000252795"/>
    </source>
</evidence>
<dbReference type="Pfam" id="PF00990">
    <property type="entry name" value="GGDEF"/>
    <property type="match status" value="1"/>
</dbReference>
<dbReference type="Gene3D" id="3.30.450.20">
    <property type="entry name" value="PAS domain"/>
    <property type="match status" value="1"/>
</dbReference>
<dbReference type="FunFam" id="3.30.70.270:FF:000001">
    <property type="entry name" value="Diguanylate cyclase domain protein"/>
    <property type="match status" value="1"/>
</dbReference>
<evidence type="ECO:0000313" key="7">
    <source>
        <dbReference type="EMBL" id="RCW36515.1"/>
    </source>
</evidence>
<dbReference type="PANTHER" id="PTHR46663:SF4">
    <property type="entry name" value="DIGUANYLATE CYCLASE DGCT-RELATED"/>
    <property type="match status" value="1"/>
</dbReference>
<dbReference type="EMBL" id="QPJB01000003">
    <property type="protein sequence ID" value="RCW36515.1"/>
    <property type="molecule type" value="Genomic_DNA"/>
</dbReference>
<dbReference type="InterPro" id="IPR043128">
    <property type="entry name" value="Rev_trsase/Diguanyl_cyclase"/>
</dbReference>
<keyword evidence="2" id="KW-1133">Transmembrane helix</keyword>
<dbReference type="SUPFAM" id="SSF55073">
    <property type="entry name" value="Nucleotide cyclase"/>
    <property type="match status" value="1"/>
</dbReference>
<evidence type="ECO:0000256" key="1">
    <source>
        <dbReference type="ARBA" id="ARBA00001946"/>
    </source>
</evidence>
<dbReference type="SMART" id="SM00267">
    <property type="entry name" value="GGDEF"/>
    <property type="match status" value="1"/>
</dbReference>
<accession>A0A368V8B3</accession>
<dbReference type="InterPro" id="IPR052163">
    <property type="entry name" value="DGC-Regulatory_Protein"/>
</dbReference>
<dbReference type="InterPro" id="IPR000700">
    <property type="entry name" value="PAS-assoc_C"/>
</dbReference>
<feature type="transmembrane region" description="Helical" evidence="2">
    <location>
        <begin position="61"/>
        <end position="80"/>
    </location>
</feature>
<protein>
    <submittedName>
        <fullName evidence="7">PAS domain S-box-containing protein/diguanylate cyclase (GGDEF)-like protein</fullName>
    </submittedName>
</protein>
<dbReference type="InterPro" id="IPR035965">
    <property type="entry name" value="PAS-like_dom_sf"/>
</dbReference>
<comment type="caution">
    <text evidence="7">The sequence shown here is derived from an EMBL/GenBank/DDBJ whole genome shotgun (WGS) entry which is preliminary data.</text>
</comment>
<dbReference type="CDD" id="cd00130">
    <property type="entry name" value="PAS"/>
    <property type="match status" value="1"/>
</dbReference>
<dbReference type="PROSITE" id="PS50112">
    <property type="entry name" value="PAS"/>
    <property type="match status" value="1"/>
</dbReference>
<dbReference type="AlphaFoldDB" id="A0A368V8B3"/>
<feature type="transmembrane region" description="Helical" evidence="2">
    <location>
        <begin position="21"/>
        <end position="41"/>
    </location>
</feature>
<dbReference type="InterPro" id="IPR013655">
    <property type="entry name" value="PAS_fold_3"/>
</dbReference>
<dbReference type="GO" id="GO:0003824">
    <property type="term" value="F:catalytic activity"/>
    <property type="evidence" value="ECO:0007669"/>
    <property type="project" value="UniProtKB-ARBA"/>
</dbReference>
<keyword evidence="2" id="KW-0472">Membrane</keyword>
<evidence type="ECO:0000313" key="9">
    <source>
        <dbReference type="Proteomes" id="UP000253065"/>
    </source>
</evidence>
<proteinExistence type="predicted"/>
<evidence type="ECO:0000259" key="3">
    <source>
        <dbReference type="PROSITE" id="PS50112"/>
    </source>
</evidence>